<reference evidence="2" key="1">
    <citation type="journal article" date="2020" name="Microbiol. Resour. Announc.">
        <title>Draft Genome Sequences of Thiorhodococcus mannitoliphagus and Thiorhodococcus minor, Purple Sulfur Photosynthetic Bacteria in the Gammaproteobacterial Family Chromatiaceae.</title>
        <authorList>
            <person name="Aviles F.A."/>
            <person name="Meyer T.E."/>
            <person name="Kyndt J.A."/>
        </authorList>
    </citation>
    <scope>NUCLEOTIDE SEQUENCE [LARGE SCALE GENOMIC DNA]</scope>
    <source>
        <strain evidence="2">DSM 18266</strain>
    </source>
</reference>
<dbReference type="Proteomes" id="UP000471640">
    <property type="component" value="Unassembled WGS sequence"/>
</dbReference>
<evidence type="ECO:0000313" key="1">
    <source>
        <dbReference type="EMBL" id="NEX22965.1"/>
    </source>
</evidence>
<dbReference type="NCBIfam" id="TIGR03373">
    <property type="entry name" value="VI_minor_4"/>
    <property type="match status" value="1"/>
</dbReference>
<dbReference type="Gene3D" id="3.40.1730.10">
    <property type="entry name" value="pa0076 domain"/>
    <property type="match status" value="1"/>
</dbReference>
<proteinExistence type="predicted"/>
<name>A0A6P1E5W1_9GAMM</name>
<comment type="caution">
    <text evidence="1">The sequence shown here is derived from an EMBL/GenBank/DDBJ whole genome shotgun (WGS) entry which is preliminary data.</text>
</comment>
<gene>
    <name evidence="1" type="primary">tagF</name>
    <name evidence="1" type="ORF">G3480_22135</name>
</gene>
<dbReference type="InterPro" id="IPR017748">
    <property type="entry name" value="TagF"/>
</dbReference>
<dbReference type="InterPro" id="IPR038225">
    <property type="entry name" value="TagF_sf"/>
</dbReference>
<dbReference type="Pfam" id="PF09867">
    <property type="entry name" value="TagF_N"/>
    <property type="match status" value="1"/>
</dbReference>
<keyword evidence="2" id="KW-1185">Reference proteome</keyword>
<sequence length="59" mass="6676">MNGKEQPTPGFYGKLPGLGDFVSRRLPVDFTQPWDLWLRESLASSQAQMGDDWLSAYLT</sequence>
<dbReference type="AlphaFoldDB" id="A0A6P1E5W1"/>
<reference evidence="1 2" key="2">
    <citation type="submission" date="2020-02" db="EMBL/GenBank/DDBJ databases">
        <title>Genome sequences of Thiorhodococcus mannitoliphagus and Thiorhodococcus minor, purple sulfur photosynthetic bacteria in the gammaproteobacterial family, Chromatiaceae.</title>
        <authorList>
            <person name="Aviles F.A."/>
            <person name="Meyer T.E."/>
            <person name="Kyndt J.A."/>
        </authorList>
    </citation>
    <scope>NUCLEOTIDE SEQUENCE [LARGE SCALE GENOMIC DNA]</scope>
    <source>
        <strain evidence="1 2">DSM 18266</strain>
    </source>
</reference>
<feature type="non-terminal residue" evidence="1">
    <location>
        <position position="59"/>
    </location>
</feature>
<accession>A0A6P1E5W1</accession>
<organism evidence="1 2">
    <name type="scientific">Thiorhodococcus mannitoliphagus</name>
    <dbReference type="NCBI Taxonomy" id="329406"/>
    <lineage>
        <taxon>Bacteria</taxon>
        <taxon>Pseudomonadati</taxon>
        <taxon>Pseudomonadota</taxon>
        <taxon>Gammaproteobacteria</taxon>
        <taxon>Chromatiales</taxon>
        <taxon>Chromatiaceae</taxon>
        <taxon>Thiorhodococcus</taxon>
    </lineage>
</organism>
<protein>
    <submittedName>
        <fullName evidence="1">Type VI secretion system-associated protein TagF</fullName>
    </submittedName>
</protein>
<evidence type="ECO:0000313" key="2">
    <source>
        <dbReference type="Proteomes" id="UP000471640"/>
    </source>
</evidence>
<dbReference type="EMBL" id="JAAIJR010000143">
    <property type="protein sequence ID" value="NEX22965.1"/>
    <property type="molecule type" value="Genomic_DNA"/>
</dbReference>